<evidence type="ECO:0008006" key="3">
    <source>
        <dbReference type="Google" id="ProtNLM"/>
    </source>
</evidence>
<sequence length="725" mass="84674">MNDEKDYELELYTADDLKNLTPADIIQVREFSELDMLLEGRDDDYFEMPEMDDYYIPNRVSQGKDGRFKYPANDNFSLFSLRETNQLQVVPLVPGLYTIKSFIGDNQFYSYFYVVPKDLSVPDWQQMKDEVESAVSGLAVDFFRRRNSESVSDNTIDDDSDISMTKIKLFLQREHEIRFVIEKLRKEARYKIGKKYSWEPIGAKNLTDSLTIRKMGERPDKRGMVYSAKRYLEYDVPENRWAKIILKNFILFSTRSVKKLEAIKKGLEQDRLSNKKFDYRRNESDVYFQKNRLQTSLETVNDDIERLSQLASYFHIVLTDDFLDESIGDVNRSIPKALVLNPNYNFLYRLYIILNKKQNEVILDHAYEYFWKRTDDLYEIWIYIKTIQALIENGYRPIEGWIFSKNPYEDVLPRLDSDEVVSFSNPDGNLVRLVFNSVIGKGKKSTKERPLLTDSNRNKPDIRLDMFDSNEEYAGSILLDAKYKRLRNVLRTQVGENGVMEQFREYKKSPYVSKGYWHVDELLQSQLMPVQAVIVLYPKDDGSRIRSQTPDQFIFINELNPHEGLEEFAALLEEQMAYRYEIFKRFYKASEVTVAINDLKQNDEASTVQSFSHLWENVVAGATRKYADQMLVVDNGRGVPKRFEVIRSESSGSLIFIAEGASTPYYLSKEMLKKTILAKQEIEGEREAWGAAGNSNAWQAKEAIYNDYIAPVLADVSDLQEWLES</sequence>
<protein>
    <recommendedName>
        <fullName evidence="3">DUF2357 domain-containing protein</fullName>
    </recommendedName>
</protein>
<name>A0AA40YRI5_WEICO</name>
<gene>
    <name evidence="1" type="ORF">HAU20_08815</name>
</gene>
<reference evidence="1 2" key="1">
    <citation type="journal article" date="2021" name="Int. J. Food Microbiol.">
        <title>Safety demonstration of a microbial species for use in the food chain: Weissella confusa.</title>
        <authorList>
            <person name="Bourdichon F."/>
            <person name="Patrone V."/>
            <person name="Fontana A."/>
            <person name="Milani G."/>
            <person name="Morelli L."/>
        </authorList>
    </citation>
    <scope>NUCLEOTIDE SEQUENCE [LARGE SCALE GENOMIC DNA]</scope>
    <source>
        <strain evidence="1 2">CCUG 43002</strain>
    </source>
</reference>
<dbReference type="AlphaFoldDB" id="A0AA40YRI5"/>
<organism evidence="1 2">
    <name type="scientific">Weissella confusa</name>
    <name type="common">Lactobacillus confusus</name>
    <dbReference type="NCBI Taxonomy" id="1583"/>
    <lineage>
        <taxon>Bacteria</taxon>
        <taxon>Bacillati</taxon>
        <taxon>Bacillota</taxon>
        <taxon>Bacilli</taxon>
        <taxon>Lactobacillales</taxon>
        <taxon>Lactobacillaceae</taxon>
        <taxon>Weissella</taxon>
    </lineage>
</organism>
<evidence type="ECO:0000313" key="1">
    <source>
        <dbReference type="EMBL" id="MBJ7639481.1"/>
    </source>
</evidence>
<dbReference type="Proteomes" id="UP000728106">
    <property type="component" value="Unassembled WGS sequence"/>
</dbReference>
<keyword evidence="2" id="KW-1185">Reference proteome</keyword>
<proteinExistence type="predicted"/>
<accession>A0AA40YRI5</accession>
<dbReference type="Pfam" id="PF04411">
    <property type="entry name" value="PDDEXK_7"/>
    <property type="match status" value="1"/>
</dbReference>
<comment type="caution">
    <text evidence="1">The sequence shown here is derived from an EMBL/GenBank/DDBJ whole genome shotgun (WGS) entry which is preliminary data.</text>
</comment>
<dbReference type="RefSeq" id="WP_199468201.1">
    <property type="nucleotide sequence ID" value="NZ_JAAOCP010000010.1"/>
</dbReference>
<dbReference type="InterPro" id="IPR007505">
    <property type="entry name" value="PDDEXK_7"/>
</dbReference>
<dbReference type="EMBL" id="JAAOCP010000010">
    <property type="protein sequence ID" value="MBJ7639481.1"/>
    <property type="molecule type" value="Genomic_DNA"/>
</dbReference>
<evidence type="ECO:0000313" key="2">
    <source>
        <dbReference type="Proteomes" id="UP000728106"/>
    </source>
</evidence>